<dbReference type="FunFam" id="3.10.129.10:FF:000001">
    <property type="entry name" value="3-hydroxyacyl-[acyl-carrier-protein] dehydratase FabZ"/>
    <property type="match status" value="1"/>
</dbReference>
<dbReference type="GO" id="GO:0006633">
    <property type="term" value="P:fatty acid biosynthetic process"/>
    <property type="evidence" value="ECO:0007669"/>
    <property type="project" value="UniProtKB-UniRule"/>
</dbReference>
<keyword evidence="7 10" id="KW-0443">Lipid metabolism</keyword>
<dbReference type="NCBIfam" id="TIGR01750">
    <property type="entry name" value="fabZ"/>
    <property type="match status" value="1"/>
</dbReference>
<dbReference type="Pfam" id="PF07977">
    <property type="entry name" value="FabA"/>
    <property type="match status" value="1"/>
</dbReference>
<evidence type="ECO:0000256" key="7">
    <source>
        <dbReference type="ARBA" id="ARBA00023098"/>
    </source>
</evidence>
<dbReference type="InterPro" id="IPR010084">
    <property type="entry name" value="FabZ"/>
</dbReference>
<dbReference type="PANTHER" id="PTHR30272">
    <property type="entry name" value="3-HYDROXYACYL-[ACYL-CARRIER-PROTEIN] DEHYDRATASE"/>
    <property type="match status" value="1"/>
</dbReference>
<evidence type="ECO:0000256" key="3">
    <source>
        <dbReference type="ARBA" id="ARBA00009174"/>
    </source>
</evidence>
<dbReference type="PANTHER" id="PTHR30272:SF1">
    <property type="entry name" value="3-HYDROXYACYL-[ACYL-CARRIER-PROTEIN] DEHYDRATASE"/>
    <property type="match status" value="1"/>
</dbReference>
<dbReference type="GO" id="GO:0019171">
    <property type="term" value="F:(3R)-hydroxyacyl-[acyl-carrier-protein] dehydratase activity"/>
    <property type="evidence" value="ECO:0007669"/>
    <property type="project" value="UniProtKB-EC"/>
</dbReference>
<comment type="caution">
    <text evidence="11">The sequence shown here is derived from an EMBL/GenBank/DDBJ whole genome shotgun (WGS) entry which is preliminary data.</text>
</comment>
<proteinExistence type="inferred from homology"/>
<dbReference type="AlphaFoldDB" id="A0A5D4KDK2"/>
<dbReference type="CDD" id="cd01288">
    <property type="entry name" value="FabZ"/>
    <property type="match status" value="1"/>
</dbReference>
<evidence type="ECO:0000256" key="10">
    <source>
        <dbReference type="HAMAP-Rule" id="MF_00406"/>
    </source>
</evidence>
<evidence type="ECO:0000256" key="8">
    <source>
        <dbReference type="ARBA" id="ARBA00023239"/>
    </source>
</evidence>
<evidence type="ECO:0000256" key="9">
    <source>
        <dbReference type="ARBA" id="ARBA00025049"/>
    </source>
</evidence>
<feature type="active site" evidence="10">
    <location>
        <position position="48"/>
    </location>
</feature>
<evidence type="ECO:0000256" key="1">
    <source>
        <dbReference type="ARBA" id="ARBA00001055"/>
    </source>
</evidence>
<protein>
    <recommendedName>
        <fullName evidence="10">3-hydroxyacyl-[acyl-carrier-protein] dehydratase FabZ</fullName>
        <ecNumber evidence="10">4.2.1.59</ecNumber>
    </recommendedName>
    <alternativeName>
        <fullName evidence="10">(3R)-hydroxymyristoyl-[acyl-carrier-protein] dehydratase</fullName>
        <shortName evidence="10">(3R)-hydroxymyristoyl-ACP dehydrase</shortName>
    </alternativeName>
    <alternativeName>
        <fullName evidence="10">Beta-hydroxyacyl-ACP dehydratase</fullName>
    </alternativeName>
</protein>
<gene>
    <name evidence="10 11" type="primary">fabZ</name>
    <name evidence="11" type="ORF">FZC79_10890</name>
</gene>
<dbReference type="HAMAP" id="MF_00406">
    <property type="entry name" value="FabZ"/>
    <property type="match status" value="1"/>
</dbReference>
<dbReference type="NCBIfam" id="NF000582">
    <property type="entry name" value="PRK00006.1"/>
    <property type="match status" value="1"/>
</dbReference>
<dbReference type="Proteomes" id="UP000323317">
    <property type="component" value="Unassembled WGS sequence"/>
</dbReference>
<dbReference type="SUPFAM" id="SSF54637">
    <property type="entry name" value="Thioesterase/thiol ester dehydrase-isomerase"/>
    <property type="match status" value="1"/>
</dbReference>
<evidence type="ECO:0000313" key="11">
    <source>
        <dbReference type="EMBL" id="TYR75262.1"/>
    </source>
</evidence>
<comment type="similarity">
    <text evidence="3 10">Belongs to the thioester dehydratase family. FabZ subfamily.</text>
</comment>
<dbReference type="GO" id="GO:0009245">
    <property type="term" value="P:lipid A biosynthetic process"/>
    <property type="evidence" value="ECO:0007669"/>
    <property type="project" value="UniProtKB-UniRule"/>
</dbReference>
<dbReference type="InterPro" id="IPR029069">
    <property type="entry name" value="HotDog_dom_sf"/>
</dbReference>
<dbReference type="EMBL" id="VTEH01000007">
    <property type="protein sequence ID" value="TYR75262.1"/>
    <property type="molecule type" value="Genomic_DNA"/>
</dbReference>
<dbReference type="Gene3D" id="3.10.129.10">
    <property type="entry name" value="Hotdog Thioesterase"/>
    <property type="match status" value="1"/>
</dbReference>
<evidence type="ECO:0000256" key="4">
    <source>
        <dbReference type="ARBA" id="ARBA00022490"/>
    </source>
</evidence>
<keyword evidence="4 10" id="KW-0963">Cytoplasm</keyword>
<dbReference type="GO" id="GO:0016020">
    <property type="term" value="C:membrane"/>
    <property type="evidence" value="ECO:0007669"/>
    <property type="project" value="GOC"/>
</dbReference>
<organism evidence="11 12">
    <name type="scientific">Rossellomorea vietnamensis</name>
    <dbReference type="NCBI Taxonomy" id="218284"/>
    <lineage>
        <taxon>Bacteria</taxon>
        <taxon>Bacillati</taxon>
        <taxon>Bacillota</taxon>
        <taxon>Bacilli</taxon>
        <taxon>Bacillales</taxon>
        <taxon>Bacillaceae</taxon>
        <taxon>Rossellomorea</taxon>
    </lineage>
</organism>
<keyword evidence="6 10" id="KW-0441">Lipid A biosynthesis</keyword>
<dbReference type="EC" id="4.2.1.59" evidence="10"/>
<comment type="subcellular location">
    <subcellularLocation>
        <location evidence="2 10">Cytoplasm</location>
    </subcellularLocation>
</comment>
<evidence type="ECO:0000256" key="5">
    <source>
        <dbReference type="ARBA" id="ARBA00022516"/>
    </source>
</evidence>
<comment type="catalytic activity">
    <reaction evidence="1 10">
        <text>a (3R)-hydroxyacyl-[ACP] = a (2E)-enoyl-[ACP] + H2O</text>
        <dbReference type="Rhea" id="RHEA:13097"/>
        <dbReference type="Rhea" id="RHEA-COMP:9925"/>
        <dbReference type="Rhea" id="RHEA-COMP:9945"/>
        <dbReference type="ChEBI" id="CHEBI:15377"/>
        <dbReference type="ChEBI" id="CHEBI:78784"/>
        <dbReference type="ChEBI" id="CHEBI:78827"/>
        <dbReference type="EC" id="4.2.1.59"/>
    </reaction>
</comment>
<dbReference type="InterPro" id="IPR013114">
    <property type="entry name" value="FabA_FabZ"/>
</dbReference>
<evidence type="ECO:0000256" key="2">
    <source>
        <dbReference type="ARBA" id="ARBA00004496"/>
    </source>
</evidence>
<keyword evidence="5 10" id="KW-0444">Lipid biosynthesis</keyword>
<keyword evidence="8 10" id="KW-0456">Lyase</keyword>
<dbReference type="GO" id="GO:0005737">
    <property type="term" value="C:cytoplasm"/>
    <property type="evidence" value="ECO:0007669"/>
    <property type="project" value="UniProtKB-SubCell"/>
</dbReference>
<evidence type="ECO:0000256" key="6">
    <source>
        <dbReference type="ARBA" id="ARBA00022556"/>
    </source>
</evidence>
<accession>A0A5D4KDK2</accession>
<name>A0A5D4KDK2_9BACI</name>
<sequence length="144" mass="16163">MLNIDQIKEIIPHRYPFLLVDRILKVEEGKKAVGIKNVTANEEYFNGHFPGYPVMPGVLIVEALAQVGAVAMLKKEENRGRLAFFTGIDNCRFKRQVKPGDQLRLEVEMVRFRGPIGKGKAVATVDGEVVCETEMMFALGDKQE</sequence>
<reference evidence="11 12" key="1">
    <citation type="submission" date="2019-08" db="EMBL/GenBank/DDBJ databases">
        <title>Bacillus genomes from the desert of Cuatro Cienegas, Coahuila.</title>
        <authorList>
            <person name="Olmedo-Alvarez G."/>
        </authorList>
    </citation>
    <scope>NUCLEOTIDE SEQUENCE [LARGE SCALE GENOMIC DNA]</scope>
    <source>
        <strain evidence="11 12">CH40_1T</strain>
    </source>
</reference>
<comment type="function">
    <text evidence="9 10">Involved in unsaturated fatty acids biosynthesis. Catalyzes the dehydration of short chain beta-hydroxyacyl-ACPs and long chain saturated and unsaturated beta-hydroxyacyl-ACPs.</text>
</comment>
<dbReference type="RefSeq" id="WP_148946849.1">
    <property type="nucleotide sequence ID" value="NZ_VTEH01000007.1"/>
</dbReference>
<evidence type="ECO:0000313" key="12">
    <source>
        <dbReference type="Proteomes" id="UP000323317"/>
    </source>
</evidence>